<gene>
    <name evidence="3" type="ORF">OCU04_009840</name>
</gene>
<evidence type="ECO:0000256" key="1">
    <source>
        <dbReference type="ARBA" id="ARBA00023172"/>
    </source>
</evidence>
<comment type="caution">
    <text evidence="3">The sequence shown here is derived from an EMBL/GenBank/DDBJ whole genome shotgun (WGS) entry which is preliminary data.</text>
</comment>
<dbReference type="PANTHER" id="PTHR37535">
    <property type="entry name" value="FLUG DOMAIN PROTEIN"/>
    <property type="match status" value="1"/>
</dbReference>
<dbReference type="PANTHER" id="PTHR37535:SF4">
    <property type="entry name" value="FLUG DOMAIN-CONTAINING PROTEIN"/>
    <property type="match status" value="1"/>
</dbReference>
<dbReference type="GO" id="GO:0015074">
    <property type="term" value="P:DNA integration"/>
    <property type="evidence" value="ECO:0007669"/>
    <property type="project" value="InterPro"/>
</dbReference>
<dbReference type="Gene3D" id="1.10.443.10">
    <property type="entry name" value="Intergrase catalytic core"/>
    <property type="match status" value="1"/>
</dbReference>
<evidence type="ECO:0000313" key="3">
    <source>
        <dbReference type="EMBL" id="KAJ8062061.1"/>
    </source>
</evidence>
<dbReference type="Proteomes" id="UP001152300">
    <property type="component" value="Unassembled WGS sequence"/>
</dbReference>
<feature type="compositionally biased region" description="Basic and acidic residues" evidence="2">
    <location>
        <begin position="397"/>
        <end position="412"/>
    </location>
</feature>
<evidence type="ECO:0000313" key="4">
    <source>
        <dbReference type="Proteomes" id="UP001152300"/>
    </source>
</evidence>
<reference evidence="3" key="1">
    <citation type="submission" date="2022-11" db="EMBL/GenBank/DDBJ databases">
        <title>Genome Resource of Sclerotinia nivalis Strain SnTB1, a Plant Pathogen Isolated from American Ginseng.</title>
        <authorList>
            <person name="Fan S."/>
        </authorList>
    </citation>
    <scope>NUCLEOTIDE SEQUENCE</scope>
    <source>
        <strain evidence="3">SnTB1</strain>
    </source>
</reference>
<dbReference type="AlphaFoldDB" id="A0A9X0AFW6"/>
<protein>
    <submittedName>
        <fullName evidence="3">Uncharacterized protein</fullName>
    </submittedName>
</protein>
<keyword evidence="4" id="KW-1185">Reference proteome</keyword>
<dbReference type="OrthoDB" id="4485682at2759"/>
<keyword evidence="1" id="KW-0233">DNA recombination</keyword>
<feature type="region of interest" description="Disordered" evidence="2">
    <location>
        <begin position="395"/>
        <end position="423"/>
    </location>
</feature>
<dbReference type="GO" id="GO:0003677">
    <property type="term" value="F:DNA binding"/>
    <property type="evidence" value="ECO:0007669"/>
    <property type="project" value="InterPro"/>
</dbReference>
<accession>A0A9X0AFW6</accession>
<dbReference type="InterPro" id="IPR013762">
    <property type="entry name" value="Integrase-like_cat_sf"/>
</dbReference>
<feature type="region of interest" description="Disordered" evidence="2">
    <location>
        <begin position="486"/>
        <end position="507"/>
    </location>
</feature>
<name>A0A9X0AFW6_9HELO</name>
<sequence length="568" mass="65875">MNDLLAYREARKLANSQKVEIPFQGRSLATPTKVLYTGLRKLWESFQQDIIPDAFPDLETIETFLMWHASNAKGKLNEKLSIKTLLYKVGRFGCMYDAVYHYKIPDTVLDLARYYVSTDLAKELGLEDAEYDKECTDWIDIEIMILYLTVQDEHEYRCNRYRIQLGCIFMLIADDGERIGAITRSDSYREGNVALCYKDLNLFLLPAQGSSSSPRFRLEIKFDNRKNERGKKNKYIEQSYLLRDVPGTCVVSWILALVFMDDALEHYSTPSQLLEREVSNTMEIPIIFKQSKMYIPLFRRMEGPGSRKLSSTFAISSNSVTTDAQRVVAAAGFRQRFTFYCIRRGMSNALHDNKVDNSRIKQLMGHNGPSDKIFQKYYQSRKVNIDTGNIYRMQQPRSERTETLNMRSKRDPTAPVKLSADQKKEYYDQDKDIQDLLASRKKLKRELRDLPSQKESTRAKLAIIRRSIERRKTHIRKHGLRKVRENHFENLSKPSQSSEKSESEVPIPPVVRPELSNILYPKVFDDKTILLAIEGLIAYCTTTSTPHDNLQKREWIICGKGAENYCAF</sequence>
<dbReference type="EMBL" id="JAPEIS010000011">
    <property type="protein sequence ID" value="KAJ8062061.1"/>
    <property type="molecule type" value="Genomic_DNA"/>
</dbReference>
<organism evidence="3 4">
    <name type="scientific">Sclerotinia nivalis</name>
    <dbReference type="NCBI Taxonomy" id="352851"/>
    <lineage>
        <taxon>Eukaryota</taxon>
        <taxon>Fungi</taxon>
        <taxon>Dikarya</taxon>
        <taxon>Ascomycota</taxon>
        <taxon>Pezizomycotina</taxon>
        <taxon>Leotiomycetes</taxon>
        <taxon>Helotiales</taxon>
        <taxon>Sclerotiniaceae</taxon>
        <taxon>Sclerotinia</taxon>
    </lineage>
</organism>
<evidence type="ECO:0000256" key="2">
    <source>
        <dbReference type="SAM" id="MobiDB-lite"/>
    </source>
</evidence>
<dbReference type="SUPFAM" id="SSF56349">
    <property type="entry name" value="DNA breaking-rejoining enzymes"/>
    <property type="match status" value="1"/>
</dbReference>
<dbReference type="InterPro" id="IPR021842">
    <property type="entry name" value="DUF3435"/>
</dbReference>
<dbReference type="GO" id="GO:0006310">
    <property type="term" value="P:DNA recombination"/>
    <property type="evidence" value="ECO:0007669"/>
    <property type="project" value="UniProtKB-KW"/>
</dbReference>
<dbReference type="InterPro" id="IPR011010">
    <property type="entry name" value="DNA_brk_join_enz"/>
</dbReference>
<dbReference type="Pfam" id="PF11917">
    <property type="entry name" value="DUF3435"/>
    <property type="match status" value="1"/>
</dbReference>
<proteinExistence type="predicted"/>